<dbReference type="Proteomes" id="UP000181870">
    <property type="component" value="Unassembled WGS sequence"/>
</dbReference>
<evidence type="ECO:0000313" key="2">
    <source>
        <dbReference type="EMBL" id="SDH19372.1"/>
    </source>
</evidence>
<keyword evidence="1" id="KW-0812">Transmembrane</keyword>
<dbReference type="EMBL" id="FNDO01000002">
    <property type="protein sequence ID" value="SDH19372.1"/>
    <property type="molecule type" value="Genomic_DNA"/>
</dbReference>
<keyword evidence="1" id="KW-0472">Membrane</keyword>
<dbReference type="AlphaFoldDB" id="A0A1G8AEI5"/>
<gene>
    <name evidence="2" type="ORF">SAMN05192582_1002151</name>
</gene>
<keyword evidence="1" id="KW-1133">Transmembrane helix</keyword>
<name>A0A1G8AEI5_BACOV</name>
<sequence>MKSSGFNIEDTHLTHLDRFERLFAVMIIAFAWAYLVGIYKNLMIKPIRILKHGRKAKSIFKYGLEEIANVLLNPWYKERFDIFKILSCT</sequence>
<protein>
    <submittedName>
        <fullName evidence="2">Uncharacterized protein</fullName>
    </submittedName>
</protein>
<proteinExistence type="predicted"/>
<organism evidence="2 3">
    <name type="scientific">Bacteroides ovatus</name>
    <dbReference type="NCBI Taxonomy" id="28116"/>
    <lineage>
        <taxon>Bacteria</taxon>
        <taxon>Pseudomonadati</taxon>
        <taxon>Bacteroidota</taxon>
        <taxon>Bacteroidia</taxon>
        <taxon>Bacteroidales</taxon>
        <taxon>Bacteroidaceae</taxon>
        <taxon>Bacteroides</taxon>
    </lineage>
</organism>
<evidence type="ECO:0000256" key="1">
    <source>
        <dbReference type="SAM" id="Phobius"/>
    </source>
</evidence>
<feature type="transmembrane region" description="Helical" evidence="1">
    <location>
        <begin position="22"/>
        <end position="42"/>
    </location>
</feature>
<evidence type="ECO:0000313" key="3">
    <source>
        <dbReference type="Proteomes" id="UP000181870"/>
    </source>
</evidence>
<reference evidence="2 3" key="1">
    <citation type="submission" date="2016-10" db="EMBL/GenBank/DDBJ databases">
        <authorList>
            <person name="de Groot N.N."/>
        </authorList>
    </citation>
    <scope>NUCLEOTIDE SEQUENCE [LARGE SCALE GENOMIC DNA]</scope>
    <source>
        <strain evidence="2 3">NLAE-zl-C57</strain>
    </source>
</reference>
<accession>A0A1G8AEI5</accession>